<keyword evidence="2" id="KW-0328">Glycosyltransferase</keyword>
<evidence type="ECO:0000256" key="4">
    <source>
        <dbReference type="ARBA" id="ARBA00050777"/>
    </source>
</evidence>
<dbReference type="SUPFAM" id="SSF53756">
    <property type="entry name" value="UDP-Glycosyltransferase/glycogen phosphorylase"/>
    <property type="match status" value="1"/>
</dbReference>
<dbReference type="EC" id="2.4.1.170" evidence="5"/>
<dbReference type="Pfam" id="PF00201">
    <property type="entry name" value="UDPGT"/>
    <property type="match status" value="1"/>
</dbReference>
<dbReference type="FunFam" id="3.40.50.2000:FF:000020">
    <property type="entry name" value="Glycosyltransferase"/>
    <property type="match status" value="1"/>
</dbReference>
<protein>
    <recommendedName>
        <fullName evidence="5">isoflavone 7-O-glucosyltransferase</fullName>
        <ecNumber evidence="5">2.4.1.170</ecNumber>
    </recommendedName>
</protein>
<sequence>MVELGKLILTHHPSLSITILFLTPPPNQDTPTSPTAFTCDATAKYIAAITAATPSITFHRIPQISIPIALPPMALTFELCRATTHHLRRILNSISQTSNLKAIVLDFMNYSAARVTNTRQIPTYFYYTLGASTLAVLLYQTIFHENYTKSLKDLKMHVEIPGLPKIHTDDMPDGANDRENEDYRVSVDIATCMRGSYGVIVNTCEAMGERVVEAFSKGLMEGTTPKVFCIGPVIASAPCRKDDNECLSWLDSQPSQSVLFLSFRSMGRFSRKQLREIAIGLEQSEQRFLWVVRSEYEDGDSVEPLSLDELLPKGFLERTKEKGMVVRDWAPQAAILSHDSVGGFVTHCGWNLVLEAVCEGVPMVAWPLYAEQRLNRVVLVEEMKVGLAVKQNKDGLVSSTELGDRVKELMDSDRGKEIKQKIFKMKISATEAMTEGGSSVVALNRLVEIWKEH</sequence>
<comment type="similarity">
    <text evidence="1">Belongs to the UDP-glycosyltransferase family.</text>
</comment>
<gene>
    <name evidence="6" type="ORF">D0Y65_023992</name>
</gene>
<dbReference type="CDD" id="cd03784">
    <property type="entry name" value="GT1_Gtf-like"/>
    <property type="match status" value="1"/>
</dbReference>
<dbReference type="InterPro" id="IPR050481">
    <property type="entry name" value="UDP-glycosyltransf_plant"/>
</dbReference>
<comment type="catalytic activity">
    <reaction evidence="4">
        <text>a 7-hydroxyisoflavone + UDP-alpha-D-glucose = a 7-hydroxyisoflavone 7-O-beta-D-glucoside + UDP + H(+)</text>
        <dbReference type="Rhea" id="RHEA:56344"/>
        <dbReference type="ChEBI" id="CHEBI:15378"/>
        <dbReference type="ChEBI" id="CHEBI:55465"/>
        <dbReference type="ChEBI" id="CHEBI:58223"/>
        <dbReference type="ChEBI" id="CHEBI:58885"/>
        <dbReference type="ChEBI" id="CHEBI:140301"/>
        <dbReference type="EC" id="2.4.1.170"/>
    </reaction>
</comment>
<keyword evidence="7" id="KW-1185">Reference proteome</keyword>
<evidence type="ECO:0000313" key="7">
    <source>
        <dbReference type="Proteomes" id="UP000289340"/>
    </source>
</evidence>
<name>A0A445J0A6_GLYSO</name>
<comment type="caution">
    <text evidence="6">The sequence shown here is derived from an EMBL/GenBank/DDBJ whole genome shotgun (WGS) entry which is preliminary data.</text>
</comment>
<evidence type="ECO:0000256" key="5">
    <source>
        <dbReference type="ARBA" id="ARBA00066519"/>
    </source>
</evidence>
<proteinExistence type="inferred from homology"/>
<dbReference type="SMR" id="A0A445J0A6"/>
<dbReference type="EMBL" id="QZWG01000009">
    <property type="protein sequence ID" value="RZB91812.1"/>
    <property type="molecule type" value="Genomic_DNA"/>
</dbReference>
<accession>A0A445J0A6</accession>
<organism evidence="6 7">
    <name type="scientific">Glycine soja</name>
    <name type="common">Wild soybean</name>
    <dbReference type="NCBI Taxonomy" id="3848"/>
    <lineage>
        <taxon>Eukaryota</taxon>
        <taxon>Viridiplantae</taxon>
        <taxon>Streptophyta</taxon>
        <taxon>Embryophyta</taxon>
        <taxon>Tracheophyta</taxon>
        <taxon>Spermatophyta</taxon>
        <taxon>Magnoliopsida</taxon>
        <taxon>eudicotyledons</taxon>
        <taxon>Gunneridae</taxon>
        <taxon>Pentapetalae</taxon>
        <taxon>rosids</taxon>
        <taxon>fabids</taxon>
        <taxon>Fabales</taxon>
        <taxon>Fabaceae</taxon>
        <taxon>Papilionoideae</taxon>
        <taxon>50 kb inversion clade</taxon>
        <taxon>NPAAA clade</taxon>
        <taxon>indigoferoid/millettioid clade</taxon>
        <taxon>Phaseoleae</taxon>
        <taxon>Glycine</taxon>
        <taxon>Glycine subgen. Soja</taxon>
    </lineage>
</organism>
<evidence type="ECO:0000313" key="6">
    <source>
        <dbReference type="EMBL" id="RZB91812.1"/>
    </source>
</evidence>
<dbReference type="GO" id="GO:0050004">
    <property type="term" value="F:isoflavone 7-O-glucosyltransferase activity"/>
    <property type="evidence" value="ECO:0007669"/>
    <property type="project" value="UniProtKB-EC"/>
</dbReference>
<reference evidence="6 7" key="1">
    <citation type="submission" date="2018-09" db="EMBL/GenBank/DDBJ databases">
        <title>A high-quality reference genome of wild soybean provides a powerful tool to mine soybean genomes.</title>
        <authorList>
            <person name="Xie M."/>
            <person name="Chung C.Y.L."/>
            <person name="Li M.-W."/>
            <person name="Wong F.-L."/>
            <person name="Chan T.-F."/>
            <person name="Lam H.-M."/>
        </authorList>
    </citation>
    <scope>NUCLEOTIDE SEQUENCE [LARGE SCALE GENOMIC DNA]</scope>
    <source>
        <strain evidence="7">cv. W05</strain>
        <tissue evidence="6">Hypocotyl of etiolated seedlings</tissue>
    </source>
</reference>
<evidence type="ECO:0000256" key="1">
    <source>
        <dbReference type="ARBA" id="ARBA00009995"/>
    </source>
</evidence>
<dbReference type="PANTHER" id="PTHR48048:SF33">
    <property type="entry name" value="ISOFLAVONE 7-O-GLUCOSYLTRANSFERASE 1"/>
    <property type="match status" value="1"/>
</dbReference>
<dbReference type="PANTHER" id="PTHR48048">
    <property type="entry name" value="GLYCOSYLTRANSFERASE"/>
    <property type="match status" value="1"/>
</dbReference>
<evidence type="ECO:0000256" key="2">
    <source>
        <dbReference type="ARBA" id="ARBA00022676"/>
    </source>
</evidence>
<keyword evidence="3 6" id="KW-0808">Transferase</keyword>
<dbReference type="InterPro" id="IPR002213">
    <property type="entry name" value="UDP_glucos_trans"/>
</dbReference>
<dbReference type="FunFam" id="3.40.50.2000:FF:000095">
    <property type="entry name" value="Glycosyltransferase"/>
    <property type="match status" value="1"/>
</dbReference>
<dbReference type="Proteomes" id="UP000289340">
    <property type="component" value="Chromosome 9"/>
</dbReference>
<dbReference type="Gene3D" id="3.40.50.2000">
    <property type="entry name" value="Glycogen Phosphorylase B"/>
    <property type="match status" value="2"/>
</dbReference>
<dbReference type="AlphaFoldDB" id="A0A445J0A6"/>
<evidence type="ECO:0000256" key="3">
    <source>
        <dbReference type="ARBA" id="ARBA00022679"/>
    </source>
</evidence>